<gene>
    <name evidence="1" type="ordered locus">RIEPE_A0010</name>
</gene>
<evidence type="ECO:0000313" key="1">
    <source>
        <dbReference type="EMBL" id="ADD79951.1"/>
    </source>
</evidence>
<keyword evidence="2" id="KW-1185">Reference proteome</keyword>
<proteinExistence type="predicted"/>
<accession>D4G928</accession>
<dbReference type="Proteomes" id="UP000001700">
    <property type="component" value="Plasmid pPAN"/>
</dbReference>
<dbReference type="HOGENOM" id="CLU_3172681_0_0_6"/>
<organism evidence="1 2">
    <name type="scientific">Riesia pediculicola (strain USDA)</name>
    <dbReference type="NCBI Taxonomy" id="515618"/>
    <lineage>
        <taxon>Bacteria</taxon>
        <taxon>Pseudomonadati</taxon>
        <taxon>Pseudomonadota</taxon>
        <taxon>Gammaproteobacteria</taxon>
        <taxon>Enterobacterales</taxon>
        <taxon>Enterobacteriaceae</taxon>
        <taxon>Candidatus Riesia</taxon>
    </lineage>
</organism>
<geneLocation type="plasmid" evidence="1 2">
    <name>pPAN</name>
</geneLocation>
<protein>
    <submittedName>
        <fullName evidence="1">Uncharacterized protein</fullName>
    </submittedName>
</protein>
<dbReference type="EMBL" id="CP001086">
    <property type="protein sequence ID" value="ADD79951.1"/>
    <property type="molecule type" value="Genomic_DNA"/>
</dbReference>
<dbReference type="KEGG" id="rip:RIEPE_A0010"/>
<name>D4G928_RIEPU</name>
<keyword evidence="1" id="KW-0614">Plasmid</keyword>
<evidence type="ECO:0000313" key="2">
    <source>
        <dbReference type="Proteomes" id="UP000001700"/>
    </source>
</evidence>
<reference evidence="1" key="1">
    <citation type="submission" date="2008-05" db="EMBL/GenBank/DDBJ databases">
        <title>Genome sequence of Riesia pediculicola USDA.</title>
        <authorList>
            <person name="Kirkness E.F."/>
        </authorList>
    </citation>
    <scope>NUCLEOTIDE SEQUENCE [LARGE SCALE GENOMIC DNA]</scope>
    <source>
        <strain evidence="1">USDA</strain>
        <plasmid evidence="1">pPAN</plasmid>
    </source>
</reference>
<sequence length="47" mass="5749">MSNKVSKRKIKKIMYDEKKTFIKSKIRHFLKVKKMGKFVLKRIKFSC</sequence>
<dbReference type="AlphaFoldDB" id="D4G928"/>